<dbReference type="Proteomes" id="UP001617427">
    <property type="component" value="Unassembled WGS sequence"/>
</dbReference>
<gene>
    <name evidence="2" type="ORF">ACIPEN_05715</name>
</gene>
<reference evidence="2 3" key="1">
    <citation type="submission" date="2024-10" db="EMBL/GenBank/DDBJ databases">
        <title>The Natural Products Discovery Center: Release of the First 8490 Sequenced Strains for Exploring Actinobacteria Biosynthetic Diversity.</title>
        <authorList>
            <person name="Kalkreuter E."/>
            <person name="Kautsar S.A."/>
            <person name="Yang D."/>
            <person name="Bader C.D."/>
            <person name="Teijaro C.N."/>
            <person name="Fluegel L."/>
            <person name="Davis C.M."/>
            <person name="Simpson J.R."/>
            <person name="Lauterbach L."/>
            <person name="Steele A.D."/>
            <person name="Gui C."/>
            <person name="Meng S."/>
            <person name="Li G."/>
            <person name="Viehrig K."/>
            <person name="Ye F."/>
            <person name="Su P."/>
            <person name="Kiefer A.F."/>
            <person name="Nichols A."/>
            <person name="Cepeda A.J."/>
            <person name="Yan W."/>
            <person name="Fan B."/>
            <person name="Jiang Y."/>
            <person name="Adhikari A."/>
            <person name="Zheng C.-J."/>
            <person name="Schuster L."/>
            <person name="Cowan T.M."/>
            <person name="Smanski M.J."/>
            <person name="Chevrette M.G."/>
            <person name="De Carvalho L.P.S."/>
            <person name="Shen B."/>
        </authorList>
    </citation>
    <scope>NUCLEOTIDE SEQUENCE [LARGE SCALE GENOMIC DNA]</scope>
    <source>
        <strain evidence="2 3">NPDC087045</strain>
    </source>
</reference>
<sequence>MLKHLIFCIKLAIVFAAIVFFGKAVQYLIFNGGFSGEFFDYVFFRKT</sequence>
<evidence type="ECO:0000313" key="2">
    <source>
        <dbReference type="EMBL" id="MFJ3045309.1"/>
    </source>
</evidence>
<proteinExistence type="predicted"/>
<keyword evidence="1" id="KW-0812">Transmembrane</keyword>
<evidence type="ECO:0008006" key="4">
    <source>
        <dbReference type="Google" id="ProtNLM"/>
    </source>
</evidence>
<dbReference type="EMBL" id="JBIUZV010000002">
    <property type="protein sequence ID" value="MFJ3045309.1"/>
    <property type="molecule type" value="Genomic_DNA"/>
</dbReference>
<dbReference type="RefSeq" id="WP_402698804.1">
    <property type="nucleotide sequence ID" value="NZ_JBIUZV010000002.1"/>
</dbReference>
<protein>
    <recommendedName>
        <fullName evidence="4">Transmembrane protein</fullName>
    </recommendedName>
</protein>
<name>A0ABW8EWU7_9BURK</name>
<keyword evidence="3" id="KW-1185">Reference proteome</keyword>
<organism evidence="2 3">
    <name type="scientific">Herbaspirillum chlorophenolicum</name>
    <dbReference type="NCBI Taxonomy" id="211589"/>
    <lineage>
        <taxon>Bacteria</taxon>
        <taxon>Pseudomonadati</taxon>
        <taxon>Pseudomonadota</taxon>
        <taxon>Betaproteobacteria</taxon>
        <taxon>Burkholderiales</taxon>
        <taxon>Oxalobacteraceae</taxon>
        <taxon>Herbaspirillum</taxon>
    </lineage>
</organism>
<evidence type="ECO:0000256" key="1">
    <source>
        <dbReference type="SAM" id="Phobius"/>
    </source>
</evidence>
<accession>A0ABW8EWU7</accession>
<comment type="caution">
    <text evidence="2">The sequence shown here is derived from an EMBL/GenBank/DDBJ whole genome shotgun (WGS) entry which is preliminary data.</text>
</comment>
<evidence type="ECO:0000313" key="3">
    <source>
        <dbReference type="Proteomes" id="UP001617427"/>
    </source>
</evidence>
<keyword evidence="1" id="KW-1133">Transmembrane helix</keyword>
<keyword evidence="1" id="KW-0472">Membrane</keyword>
<feature type="transmembrane region" description="Helical" evidence="1">
    <location>
        <begin position="7"/>
        <end position="29"/>
    </location>
</feature>